<dbReference type="InterPro" id="IPR010730">
    <property type="entry name" value="HET"/>
</dbReference>
<feature type="domain" description="Heterokaryon incompatibility" evidence="1">
    <location>
        <begin position="483"/>
        <end position="613"/>
    </location>
</feature>
<name>Q0V1I9_PHANO</name>
<dbReference type="Proteomes" id="UP000001055">
    <property type="component" value="Unassembled WGS sequence"/>
</dbReference>
<dbReference type="Pfam" id="PF06985">
    <property type="entry name" value="HET"/>
    <property type="match status" value="1"/>
</dbReference>
<dbReference type="STRING" id="321614.Q0V1I9"/>
<sequence>MSPAILHSRVPPFSSKSSLSPAKEWIYPACFRYEGMLLDPQQAPQLFLESDLHMPKLNAIYHRLWLAGPIRQARPLHRQKLMQRTIHLTESVDEHLVWSKDHIFIKPIPGYLLNYELWEEFLCPSEQQFAGATGLLLSYVWLVASPIDFAIAIEERIFPPSITWVAWRNVVHDILRDMDTVTAQADQRYHYGELRLSRLNTLYRFNLATFSARDFVYGFMSNPTCYTQFFERNFGWIVAAFIYITVILSAMQVGLATSRLENNVSFQNAFKEGVGEAKYDAKEHEYGTGTVTTPLLPGDMEPLTDGILHEITPLPASPEEQGLCEGCQALEIGTHLEKSGQVKVGWLTEITKSSLKSDCRLCQQFCKIFSTSSQEMSKLDIFRLHALSLVGDEKDQKYYHIVLLTAKPAKKRHDSQTLYLYPIPIGKYVTPNIANYDMVKQALLNCEENHFDNCRPLAAISSILQLIDCRTRKIIPALEGQRYVCLSYVWGTDEDGGKNSPLVLPSKIPKTIEDAMHVAIEIGIPFLWVDRYCIDQTNRQQKHTIIRNMDKIYSGANLTIISAAGEDPHHGLPGVRGTPRQSRFLLQGEFCAYIGAPAIKEEIEKSKWGSRGW</sequence>
<protein>
    <recommendedName>
        <fullName evidence="1">Heterokaryon incompatibility domain-containing protein</fullName>
    </recommendedName>
</protein>
<dbReference type="GeneID" id="5969593"/>
<dbReference type="EMBL" id="CH445327">
    <property type="protein sequence ID" value="EAT90337.1"/>
    <property type="molecule type" value="Genomic_DNA"/>
</dbReference>
<dbReference type="PANTHER" id="PTHR34414:SF1">
    <property type="entry name" value="SUBTILISIN-LIKE SERINE PROTEASE"/>
    <property type="match status" value="1"/>
</dbReference>
<gene>
    <name evidence="2" type="ORF">SNOG_02125</name>
</gene>
<dbReference type="InterPro" id="IPR046536">
    <property type="entry name" value="DUF6601"/>
</dbReference>
<dbReference type="PANTHER" id="PTHR34414">
    <property type="entry name" value="HET DOMAIN-CONTAINING PROTEIN-RELATED"/>
    <property type="match status" value="1"/>
</dbReference>
<dbReference type="AlphaFoldDB" id="Q0V1I9"/>
<evidence type="ECO:0000313" key="2">
    <source>
        <dbReference type="EMBL" id="EAT90337.1"/>
    </source>
</evidence>
<evidence type="ECO:0000313" key="3">
    <source>
        <dbReference type="Proteomes" id="UP000001055"/>
    </source>
</evidence>
<dbReference type="VEuPathDB" id="FungiDB:JI435_021250"/>
<dbReference type="Pfam" id="PF20246">
    <property type="entry name" value="DUF6601"/>
    <property type="match status" value="1"/>
</dbReference>
<reference evidence="3" key="1">
    <citation type="journal article" date="2007" name="Plant Cell">
        <title>Dothideomycete-plant interactions illuminated by genome sequencing and EST analysis of the wheat pathogen Stagonospora nodorum.</title>
        <authorList>
            <person name="Hane J.K."/>
            <person name="Lowe R.G."/>
            <person name="Solomon P.S."/>
            <person name="Tan K.C."/>
            <person name="Schoch C.L."/>
            <person name="Spatafora J.W."/>
            <person name="Crous P.W."/>
            <person name="Kodira C."/>
            <person name="Birren B.W."/>
            <person name="Galagan J.E."/>
            <person name="Torriani S.F."/>
            <person name="McDonald B.A."/>
            <person name="Oliver R.P."/>
        </authorList>
    </citation>
    <scope>NUCLEOTIDE SEQUENCE [LARGE SCALE GENOMIC DNA]</scope>
    <source>
        <strain evidence="3">SN15 / ATCC MYA-4574 / FGSC 10173</strain>
    </source>
</reference>
<dbReference type="VEuPathDB" id="FungiDB:JI435_427560"/>
<organism evidence="2 3">
    <name type="scientific">Phaeosphaeria nodorum (strain SN15 / ATCC MYA-4574 / FGSC 10173)</name>
    <name type="common">Glume blotch fungus</name>
    <name type="synonym">Parastagonospora nodorum</name>
    <dbReference type="NCBI Taxonomy" id="321614"/>
    <lineage>
        <taxon>Eukaryota</taxon>
        <taxon>Fungi</taxon>
        <taxon>Dikarya</taxon>
        <taxon>Ascomycota</taxon>
        <taxon>Pezizomycotina</taxon>
        <taxon>Dothideomycetes</taxon>
        <taxon>Pleosporomycetidae</taxon>
        <taxon>Pleosporales</taxon>
        <taxon>Pleosporineae</taxon>
        <taxon>Phaeosphaeriaceae</taxon>
        <taxon>Parastagonospora</taxon>
    </lineage>
</organism>
<accession>Q0V1I9</accession>
<dbReference type="RefSeq" id="XP_001792743.1">
    <property type="nucleotide sequence ID" value="XM_001792691.1"/>
</dbReference>
<dbReference type="KEGG" id="pno:SNOG_02125"/>
<dbReference type="InParanoid" id="Q0V1I9"/>
<proteinExistence type="predicted"/>
<evidence type="ECO:0000259" key="1">
    <source>
        <dbReference type="Pfam" id="PF06985"/>
    </source>
</evidence>